<dbReference type="EMBL" id="JARKHS020027584">
    <property type="protein sequence ID" value="KAK8765234.1"/>
    <property type="molecule type" value="Genomic_DNA"/>
</dbReference>
<reference evidence="1 2" key="1">
    <citation type="journal article" date="2023" name="Arcadia Sci">
        <title>De novo assembly of a long-read Amblyomma americanum tick genome.</title>
        <authorList>
            <person name="Chou S."/>
            <person name="Poskanzer K.E."/>
            <person name="Rollins M."/>
            <person name="Thuy-Boun P.S."/>
        </authorList>
    </citation>
    <scope>NUCLEOTIDE SEQUENCE [LARGE SCALE GENOMIC DNA]</scope>
    <source>
        <strain evidence="1">F_SG_1</strain>
        <tissue evidence="1">Salivary glands</tissue>
    </source>
</reference>
<proteinExistence type="predicted"/>
<comment type="caution">
    <text evidence="1">The sequence shown here is derived from an EMBL/GenBank/DDBJ whole genome shotgun (WGS) entry which is preliminary data.</text>
</comment>
<evidence type="ECO:0000313" key="2">
    <source>
        <dbReference type="Proteomes" id="UP001321473"/>
    </source>
</evidence>
<gene>
    <name evidence="1" type="ORF">V5799_032158</name>
</gene>
<organism evidence="1 2">
    <name type="scientific">Amblyomma americanum</name>
    <name type="common">Lone star tick</name>
    <dbReference type="NCBI Taxonomy" id="6943"/>
    <lineage>
        <taxon>Eukaryota</taxon>
        <taxon>Metazoa</taxon>
        <taxon>Ecdysozoa</taxon>
        <taxon>Arthropoda</taxon>
        <taxon>Chelicerata</taxon>
        <taxon>Arachnida</taxon>
        <taxon>Acari</taxon>
        <taxon>Parasitiformes</taxon>
        <taxon>Ixodida</taxon>
        <taxon>Ixodoidea</taxon>
        <taxon>Ixodidae</taxon>
        <taxon>Amblyomminae</taxon>
        <taxon>Amblyomma</taxon>
    </lineage>
</organism>
<dbReference type="AlphaFoldDB" id="A0AAQ4DRZ4"/>
<sequence>MFLDEHMHQVVERRAVLMVDHISLQWRTAAYCRRTLVPSFHFAREHVDENPLSFLMSRTMRRDLHRRIYARYAHRLKHDRNEFVRYHGFIAYGVGQGWGI</sequence>
<dbReference type="Proteomes" id="UP001321473">
    <property type="component" value="Unassembled WGS sequence"/>
</dbReference>
<accession>A0AAQ4DRZ4</accession>
<protein>
    <submittedName>
        <fullName evidence="1">Uncharacterized protein</fullName>
    </submittedName>
</protein>
<name>A0AAQ4DRZ4_AMBAM</name>
<keyword evidence="2" id="KW-1185">Reference proteome</keyword>
<evidence type="ECO:0000313" key="1">
    <source>
        <dbReference type="EMBL" id="KAK8765234.1"/>
    </source>
</evidence>